<reference evidence="1 2" key="1">
    <citation type="journal article" date="2019" name="Sci. Rep.">
        <title>A high-quality genome of Eragrostis curvula grass provides insights into Poaceae evolution and supports new strategies to enhance forage quality.</title>
        <authorList>
            <person name="Carballo J."/>
            <person name="Santos B.A.C.M."/>
            <person name="Zappacosta D."/>
            <person name="Garbus I."/>
            <person name="Selva J.P."/>
            <person name="Gallo C.A."/>
            <person name="Diaz A."/>
            <person name="Albertini E."/>
            <person name="Caccamo M."/>
            <person name="Echenique V."/>
        </authorList>
    </citation>
    <scope>NUCLEOTIDE SEQUENCE [LARGE SCALE GENOMIC DNA]</scope>
    <source>
        <strain evidence="2">cv. Victoria</strain>
        <tissue evidence="1">Leaf</tissue>
    </source>
</reference>
<evidence type="ECO:0000313" key="2">
    <source>
        <dbReference type="Proteomes" id="UP000324897"/>
    </source>
</evidence>
<dbReference type="Proteomes" id="UP000324897">
    <property type="component" value="Chromosome 3"/>
</dbReference>
<evidence type="ECO:0000313" key="1">
    <source>
        <dbReference type="EMBL" id="TVU11650.1"/>
    </source>
</evidence>
<dbReference type="InterPro" id="IPR012871">
    <property type="entry name" value="DUF1668_ORYSA"/>
</dbReference>
<protein>
    <recommendedName>
        <fullName evidence="3">DUF1618 domain-containing protein</fullName>
    </recommendedName>
</protein>
<comment type="caution">
    <text evidence="1">The sequence shown here is derived from an EMBL/GenBank/DDBJ whole genome shotgun (WGS) entry which is preliminary data.</text>
</comment>
<accession>A0A5J9TJV4</accession>
<dbReference type="EMBL" id="RWGY01000039">
    <property type="protein sequence ID" value="TVU11650.1"/>
    <property type="molecule type" value="Genomic_DNA"/>
</dbReference>
<feature type="non-terminal residue" evidence="1">
    <location>
        <position position="1"/>
    </location>
</feature>
<organism evidence="1 2">
    <name type="scientific">Eragrostis curvula</name>
    <name type="common">weeping love grass</name>
    <dbReference type="NCBI Taxonomy" id="38414"/>
    <lineage>
        <taxon>Eukaryota</taxon>
        <taxon>Viridiplantae</taxon>
        <taxon>Streptophyta</taxon>
        <taxon>Embryophyta</taxon>
        <taxon>Tracheophyta</taxon>
        <taxon>Spermatophyta</taxon>
        <taxon>Magnoliopsida</taxon>
        <taxon>Liliopsida</taxon>
        <taxon>Poales</taxon>
        <taxon>Poaceae</taxon>
        <taxon>PACMAD clade</taxon>
        <taxon>Chloridoideae</taxon>
        <taxon>Eragrostideae</taxon>
        <taxon>Eragrostidinae</taxon>
        <taxon>Eragrostis</taxon>
    </lineage>
</organism>
<proteinExistence type="predicted"/>
<evidence type="ECO:0008006" key="3">
    <source>
        <dbReference type="Google" id="ProtNLM"/>
    </source>
</evidence>
<dbReference type="Pfam" id="PF07893">
    <property type="entry name" value="DUF1668"/>
    <property type="match status" value="1"/>
</dbReference>
<sequence>MVGPGRNYACLPASTEDKGGVWSLLVGFISSSATDNGFLGLHRLRVAASGRILGRSEDTLELLEDTLLPPQIRGATAMPTSDDGRSALCLFISEKPAVAGDPAVQRLRPLQLHLDLNAAAAESSRRRVTVFDTMPDVPLEPLMRTRPVFAAGRLWAPCFSEHFGPPRLLMKHLDEDAGGRWTWADVAAVNLPIERGEQIGGFAGRFLHGYAVVDGGTTILLSLQQPVLFVAFDCTTGTWAHVITAETSWEDSSHYLPNVPIRERGVYVEEDDTIYFLCGGTLFAYRLCRDEGRGEYRMAPPVEVACLCPLAQDEGYGFVTHLGGRLMCSVWIGVTLRCSCCDAKHVLITTFRVDDGGGHGQFVPIGVKVIHSTCRRLDISPGKPSESHCEFCFLQEYAEIDQKIQCCSRGQKLQPTVMWLNPPTICYLVAGNF</sequence>
<name>A0A5J9TJV4_9POAL</name>
<keyword evidence="2" id="KW-1185">Reference proteome</keyword>
<dbReference type="Gramene" id="TVU11650">
    <property type="protein sequence ID" value="TVU11650"/>
    <property type="gene ID" value="EJB05_45247"/>
</dbReference>
<dbReference type="OrthoDB" id="691317at2759"/>
<gene>
    <name evidence="1" type="ORF">EJB05_45247</name>
</gene>
<dbReference type="AlphaFoldDB" id="A0A5J9TJV4"/>